<organism evidence="1 2">
    <name type="scientific">Boeremia exigua</name>
    <dbReference type="NCBI Taxonomy" id="749465"/>
    <lineage>
        <taxon>Eukaryota</taxon>
        <taxon>Fungi</taxon>
        <taxon>Dikarya</taxon>
        <taxon>Ascomycota</taxon>
        <taxon>Pezizomycotina</taxon>
        <taxon>Dothideomycetes</taxon>
        <taxon>Pleosporomycetidae</taxon>
        <taxon>Pleosporales</taxon>
        <taxon>Pleosporineae</taxon>
        <taxon>Didymellaceae</taxon>
        <taxon>Boeremia</taxon>
    </lineage>
</organism>
<sequence>MSTPKQTKVLIAGGSIAGLTLANILEKLGIDFLVLEKYGKIAPDVGASIGIFPNGFRILDQIGCHDAIEALIADVGTFNTSRVRNEQGQVFTKTENANRRFIEELGYDTIFVDRQMIIQVLYDNLRDKSKVLTSKGVAKIEQSPGEVRVVTEDGSIFHGDILVGADGIHSDVRREMWRIADELSPGYFPSDKSHVPTKYCCIFGISNPTDKFPKNSAEQRQGRDHSYLITTGPNERVYWFLFEKLPETTYGLHKNITRYTNEQKDALAAKYASDLVTENLTFGELYANSYVSTLQSLPEVVFAKWHYNRIMTIGDAAHKFNPLSGQGGNSAIEDAAVLADQLYSRLTQPGRITALTDAEVDAALTQVEHLRIDRCTKLMKASHDQQTIQAKETFRSKFFAEHIMPWLPADTGLKLIYNGIRGAAYVRSLPKPQRPHSFLWDDDKEAAGSVDWKYAGYAASAAIAALAVVVGRNSHLSSNSDINFWTATPPPQRRHGCPTLARSAPQRDTARSVVALDAPPQCVPIRHARVPDNSLRNDQVAAGQEEEDAQHIPAIRHKENRAIRPRRRHAVHPRLRGRAEPVVLQVRAARAAALAQERPRRAQPVTAAALGQDGPAHLRDCAGGLQGRAGGAVGGRDHGRRGGNLRADPGGHRRAGLGRILGPKGLMPSTKTGTVVNNIGPTVRNMVGGSEYRERLGVIRMAVGQLGFTPAEMQENIKAFMDALKKDMAQMQDRVSKEVHEVVLSSTNAPGFTLSGEFKGPDSISPALLNGPL</sequence>
<dbReference type="Proteomes" id="UP001153331">
    <property type="component" value="Unassembled WGS sequence"/>
</dbReference>
<name>A0ACC2I1B0_9PLEO</name>
<evidence type="ECO:0000313" key="1">
    <source>
        <dbReference type="EMBL" id="KAJ8109014.1"/>
    </source>
</evidence>
<accession>A0ACC2I1B0</accession>
<gene>
    <name evidence="1" type="ORF">OPT61_g7762</name>
</gene>
<dbReference type="EMBL" id="JAPHNI010000667">
    <property type="protein sequence ID" value="KAJ8109014.1"/>
    <property type="molecule type" value="Genomic_DNA"/>
</dbReference>
<comment type="caution">
    <text evidence="1">The sequence shown here is derived from an EMBL/GenBank/DDBJ whole genome shotgun (WGS) entry which is preliminary data.</text>
</comment>
<protein>
    <submittedName>
        <fullName evidence="1">Uncharacterized protein</fullName>
    </submittedName>
</protein>
<reference evidence="1" key="1">
    <citation type="submission" date="2022-11" db="EMBL/GenBank/DDBJ databases">
        <title>Genome Sequence of Boeremia exigua.</title>
        <authorList>
            <person name="Buettner E."/>
        </authorList>
    </citation>
    <scope>NUCLEOTIDE SEQUENCE</scope>
    <source>
        <strain evidence="1">CU02</strain>
    </source>
</reference>
<evidence type="ECO:0000313" key="2">
    <source>
        <dbReference type="Proteomes" id="UP001153331"/>
    </source>
</evidence>
<proteinExistence type="predicted"/>
<keyword evidence="2" id="KW-1185">Reference proteome</keyword>